<reference evidence="2 3" key="1">
    <citation type="submission" date="2017-09" db="EMBL/GenBank/DDBJ databases">
        <title>Depth-based differentiation of microbial function through sediment-hosted aquifers and enrichment of novel symbionts in the deep terrestrial subsurface.</title>
        <authorList>
            <person name="Probst A.J."/>
            <person name="Ladd B."/>
            <person name="Jarett J.K."/>
            <person name="Geller-Mcgrath D.E."/>
            <person name="Sieber C.M."/>
            <person name="Emerson J.B."/>
            <person name="Anantharaman K."/>
            <person name="Thomas B.C."/>
            <person name="Malmstrom R."/>
            <person name="Stieglmeier M."/>
            <person name="Klingl A."/>
            <person name="Woyke T."/>
            <person name="Ryan C.M."/>
            <person name="Banfield J.F."/>
        </authorList>
    </citation>
    <scope>NUCLEOTIDE SEQUENCE [LARGE SCALE GENOMIC DNA]</scope>
    <source>
        <strain evidence="2">CG11_big_fil_rev_8_21_14_0_20_43_7</strain>
    </source>
</reference>
<dbReference type="InterPro" id="IPR014710">
    <property type="entry name" value="RmlC-like_jellyroll"/>
</dbReference>
<dbReference type="Gene3D" id="2.60.120.10">
    <property type="entry name" value="Jelly Rolls"/>
    <property type="match status" value="1"/>
</dbReference>
<dbReference type="Pfam" id="PF05523">
    <property type="entry name" value="FdtA"/>
    <property type="match status" value="1"/>
</dbReference>
<accession>A0A2H0N3E9</accession>
<dbReference type="CDD" id="cd20292">
    <property type="entry name" value="cupin_QdtA-like"/>
    <property type="match status" value="1"/>
</dbReference>
<name>A0A2H0N3E9_9BACT</name>
<dbReference type="AlphaFoldDB" id="A0A2H0N3E9"/>
<sequence length="139" mass="16097">MEKVFKQWELKTFSGKGYSLTPVEFKDVAPFEVKRMYYIIKFEDGVQTGEHCHIVEEEVFIQVQGSSTIIIDRGNGKEEIAFPEGSVVYVPNFVWHGFSHPSKDCVLMALSSTNYFPDRSDYVEDYNTYVVEYRARIGE</sequence>
<organism evidence="2 3">
    <name type="scientific">Candidatus Magasanikbacteria bacterium CG11_big_fil_rev_8_21_14_0_20_43_7</name>
    <dbReference type="NCBI Taxonomy" id="1974654"/>
    <lineage>
        <taxon>Bacteria</taxon>
        <taxon>Candidatus Magasanikiibacteriota</taxon>
    </lineage>
</organism>
<dbReference type="Proteomes" id="UP000229782">
    <property type="component" value="Unassembled WGS sequence"/>
</dbReference>
<dbReference type="InterPro" id="IPR008894">
    <property type="entry name" value="QdtA_cupin_dom"/>
</dbReference>
<evidence type="ECO:0000313" key="2">
    <source>
        <dbReference type="EMBL" id="PIR03422.1"/>
    </source>
</evidence>
<dbReference type="EMBL" id="PCWM01000009">
    <property type="protein sequence ID" value="PIR03422.1"/>
    <property type="molecule type" value="Genomic_DNA"/>
</dbReference>
<comment type="caution">
    <text evidence="2">The sequence shown here is derived from an EMBL/GenBank/DDBJ whole genome shotgun (WGS) entry which is preliminary data.</text>
</comment>
<gene>
    <name evidence="2" type="ORF">COV60_00400</name>
</gene>
<protein>
    <recommendedName>
        <fullName evidence="1">Sugar 3,4-ketoisomerase QdtA cupin domain-containing protein</fullName>
    </recommendedName>
</protein>
<proteinExistence type="predicted"/>
<evidence type="ECO:0000259" key="1">
    <source>
        <dbReference type="Pfam" id="PF05523"/>
    </source>
</evidence>
<feature type="domain" description="Sugar 3,4-ketoisomerase QdtA cupin" evidence="1">
    <location>
        <begin position="9"/>
        <end position="131"/>
    </location>
</feature>
<dbReference type="InterPro" id="IPR011051">
    <property type="entry name" value="RmlC_Cupin_sf"/>
</dbReference>
<evidence type="ECO:0000313" key="3">
    <source>
        <dbReference type="Proteomes" id="UP000229782"/>
    </source>
</evidence>
<dbReference type="SUPFAM" id="SSF51182">
    <property type="entry name" value="RmlC-like cupins"/>
    <property type="match status" value="1"/>
</dbReference>